<evidence type="ECO:0000313" key="2">
    <source>
        <dbReference type="EMBL" id="KKN75188.1"/>
    </source>
</evidence>
<keyword evidence="1" id="KW-0472">Membrane</keyword>
<dbReference type="EMBL" id="LAZR01000314">
    <property type="protein sequence ID" value="KKN75188.1"/>
    <property type="molecule type" value="Genomic_DNA"/>
</dbReference>
<keyword evidence="1" id="KW-1133">Transmembrane helix</keyword>
<dbReference type="AlphaFoldDB" id="A0A0F9WAL6"/>
<protein>
    <submittedName>
        <fullName evidence="2">Uncharacterized protein</fullName>
    </submittedName>
</protein>
<sequence>MTNQILIDIQVAKEIFVTFLVFGTIALAALVFYMNNKGG</sequence>
<comment type="caution">
    <text evidence="2">The sequence shown here is derived from an EMBL/GenBank/DDBJ whole genome shotgun (WGS) entry which is preliminary data.</text>
</comment>
<reference evidence="2" key="1">
    <citation type="journal article" date="2015" name="Nature">
        <title>Complex archaea that bridge the gap between prokaryotes and eukaryotes.</title>
        <authorList>
            <person name="Spang A."/>
            <person name="Saw J.H."/>
            <person name="Jorgensen S.L."/>
            <person name="Zaremba-Niedzwiedzka K."/>
            <person name="Martijn J."/>
            <person name="Lind A.E."/>
            <person name="van Eijk R."/>
            <person name="Schleper C."/>
            <person name="Guy L."/>
            <person name="Ettema T.J."/>
        </authorList>
    </citation>
    <scope>NUCLEOTIDE SEQUENCE</scope>
</reference>
<accession>A0A0F9WAL6</accession>
<gene>
    <name evidence="2" type="ORF">LCGC14_0383470</name>
</gene>
<proteinExistence type="predicted"/>
<feature type="transmembrane region" description="Helical" evidence="1">
    <location>
        <begin position="15"/>
        <end position="34"/>
    </location>
</feature>
<evidence type="ECO:0000256" key="1">
    <source>
        <dbReference type="SAM" id="Phobius"/>
    </source>
</evidence>
<organism evidence="2">
    <name type="scientific">marine sediment metagenome</name>
    <dbReference type="NCBI Taxonomy" id="412755"/>
    <lineage>
        <taxon>unclassified sequences</taxon>
        <taxon>metagenomes</taxon>
        <taxon>ecological metagenomes</taxon>
    </lineage>
</organism>
<keyword evidence="1" id="KW-0812">Transmembrane</keyword>
<name>A0A0F9WAL6_9ZZZZ</name>